<evidence type="ECO:0000256" key="2">
    <source>
        <dbReference type="ARBA" id="ARBA00004123"/>
    </source>
</evidence>
<evidence type="ECO:0000256" key="12">
    <source>
        <dbReference type="ARBA" id="ARBA00023242"/>
    </source>
</evidence>
<keyword evidence="12" id="KW-0539">Nucleus</keyword>
<evidence type="ECO:0000256" key="9">
    <source>
        <dbReference type="ARBA" id="ARBA00022771"/>
    </source>
</evidence>
<feature type="domain" description="C2H2-type" evidence="14">
    <location>
        <begin position="299"/>
        <end position="326"/>
    </location>
</feature>
<sequence length="443" mass="52013">MQISGIIFGPLEAHIGLFVFNASSRPVLWNLLTYNQTRIRKRNSPQTTHDEDTSMSVWRAIDQSCADTREKIIKYCGQVDTNKQDLVELNHVQMYKCIENECEIRSIRTLSENIGNNEDHDIVELMACKSCMGSLARYLRFATVCATTEEKITKYCRQIDTNGQDPLELNQVRMFCNQNESEIPRKRTLSGIIGKIGNGPTENDGEFCVKSVSCVVQQKTECLDNVAHSENSEMEMYECETCHFKTKYKRSLKSHRLVHRENSEVNMHECELCHFKTKHKGSLKYHLLLHKANSEVEMYECETCQFKTKHKNALRMHVLVHKANSEVEMYECEICQFRTKHKGVHKADSEVKMYECEMCPFKAKLKYILKRHLLVHREASEVEMYKCEMCPYKSKYKRNLKHHLLVHRENSEVKMYACKMCDFKTKRKWGIKKHLLVHREMLK</sequence>
<keyword evidence="8" id="KW-0677">Repeat</keyword>
<comment type="function">
    <text evidence="1">Gap class segmentation protein that controls development of head structures.</text>
</comment>
<evidence type="ECO:0000256" key="8">
    <source>
        <dbReference type="ARBA" id="ARBA00022737"/>
    </source>
</evidence>
<evidence type="ECO:0000259" key="14">
    <source>
        <dbReference type="PROSITE" id="PS50157"/>
    </source>
</evidence>
<reference evidence="15" key="1">
    <citation type="journal article" date="2023" name="Insect Mol. Biol.">
        <title>Genome sequencing provides insights into the evolution of gene families encoding plant cell wall-degrading enzymes in longhorned beetles.</title>
        <authorList>
            <person name="Shin N.R."/>
            <person name="Okamura Y."/>
            <person name="Kirsch R."/>
            <person name="Pauchet Y."/>
        </authorList>
    </citation>
    <scope>NUCLEOTIDE SEQUENCE</scope>
    <source>
        <strain evidence="15">MMC_N1</strain>
    </source>
</reference>
<dbReference type="InterPro" id="IPR013087">
    <property type="entry name" value="Znf_C2H2_type"/>
</dbReference>
<evidence type="ECO:0000256" key="4">
    <source>
        <dbReference type="ARBA" id="ARBA00013638"/>
    </source>
</evidence>
<comment type="caution">
    <text evidence="15">The sequence shown here is derived from an EMBL/GenBank/DDBJ whole genome shotgun (WGS) entry which is preliminary data.</text>
</comment>
<organism evidence="15 16">
    <name type="scientific">Molorchus minor</name>
    <dbReference type="NCBI Taxonomy" id="1323400"/>
    <lineage>
        <taxon>Eukaryota</taxon>
        <taxon>Metazoa</taxon>
        <taxon>Ecdysozoa</taxon>
        <taxon>Arthropoda</taxon>
        <taxon>Hexapoda</taxon>
        <taxon>Insecta</taxon>
        <taxon>Pterygota</taxon>
        <taxon>Neoptera</taxon>
        <taxon>Endopterygota</taxon>
        <taxon>Coleoptera</taxon>
        <taxon>Polyphaga</taxon>
        <taxon>Cucujiformia</taxon>
        <taxon>Chrysomeloidea</taxon>
        <taxon>Cerambycidae</taxon>
        <taxon>Lamiinae</taxon>
        <taxon>Monochamini</taxon>
        <taxon>Molorchus</taxon>
    </lineage>
</organism>
<keyword evidence="6" id="KW-0302">Gap protein</keyword>
<evidence type="ECO:0000256" key="7">
    <source>
        <dbReference type="ARBA" id="ARBA00022723"/>
    </source>
</evidence>
<comment type="subcellular location">
    <subcellularLocation>
        <location evidence="2">Nucleus</location>
    </subcellularLocation>
</comment>
<feature type="domain" description="C2H2-type" evidence="14">
    <location>
        <begin position="385"/>
        <end position="412"/>
    </location>
</feature>
<dbReference type="PANTHER" id="PTHR24392:SF49">
    <property type="entry name" value="PROTEIN HUNCHBACK"/>
    <property type="match status" value="1"/>
</dbReference>
<evidence type="ECO:0000256" key="6">
    <source>
        <dbReference type="ARBA" id="ARBA00022492"/>
    </source>
</evidence>
<accession>A0ABQ9JFC5</accession>
<dbReference type="PANTHER" id="PTHR24392">
    <property type="entry name" value="ZINC FINGER PROTEIN"/>
    <property type="match status" value="1"/>
</dbReference>
<dbReference type="SUPFAM" id="SSF57667">
    <property type="entry name" value="beta-beta-alpha zinc fingers"/>
    <property type="match status" value="1"/>
</dbReference>
<evidence type="ECO:0000256" key="3">
    <source>
        <dbReference type="ARBA" id="ARBA00007746"/>
    </source>
</evidence>
<dbReference type="InterPro" id="IPR036236">
    <property type="entry name" value="Znf_C2H2_sf"/>
</dbReference>
<dbReference type="Proteomes" id="UP001162164">
    <property type="component" value="Unassembled WGS sequence"/>
</dbReference>
<proteinExistence type="inferred from homology"/>
<evidence type="ECO:0000256" key="13">
    <source>
        <dbReference type="PROSITE-ProRule" id="PRU00042"/>
    </source>
</evidence>
<feature type="domain" description="C2H2-type" evidence="14">
    <location>
        <begin position="237"/>
        <end position="264"/>
    </location>
</feature>
<dbReference type="PROSITE" id="PS50157">
    <property type="entry name" value="ZINC_FINGER_C2H2_2"/>
    <property type="match status" value="3"/>
</dbReference>
<dbReference type="SMART" id="SM00355">
    <property type="entry name" value="ZnF_C2H2"/>
    <property type="match status" value="7"/>
</dbReference>
<evidence type="ECO:0000313" key="15">
    <source>
        <dbReference type="EMBL" id="KAJ8976284.1"/>
    </source>
</evidence>
<evidence type="ECO:0000256" key="11">
    <source>
        <dbReference type="ARBA" id="ARBA00023125"/>
    </source>
</evidence>
<keyword evidence="10" id="KW-0862">Zinc</keyword>
<evidence type="ECO:0000313" key="16">
    <source>
        <dbReference type="Proteomes" id="UP001162164"/>
    </source>
</evidence>
<comment type="similarity">
    <text evidence="3">Belongs to the hunchback C2H2-type zinc-finger protein family.</text>
</comment>
<keyword evidence="7" id="KW-0479">Metal-binding</keyword>
<keyword evidence="11" id="KW-0238">DNA-binding</keyword>
<keyword evidence="9 13" id="KW-0863">Zinc-finger</keyword>
<keyword evidence="5" id="KW-0217">Developmental protein</keyword>
<keyword evidence="16" id="KW-1185">Reference proteome</keyword>
<dbReference type="Gene3D" id="3.30.160.60">
    <property type="entry name" value="Classic Zinc Finger"/>
    <property type="match status" value="3"/>
</dbReference>
<gene>
    <name evidence="15" type="ORF">NQ317_001923</name>
</gene>
<evidence type="ECO:0000256" key="1">
    <source>
        <dbReference type="ARBA" id="ARBA00003983"/>
    </source>
</evidence>
<evidence type="ECO:0000256" key="5">
    <source>
        <dbReference type="ARBA" id="ARBA00022473"/>
    </source>
</evidence>
<evidence type="ECO:0000256" key="10">
    <source>
        <dbReference type="ARBA" id="ARBA00022833"/>
    </source>
</evidence>
<dbReference type="EMBL" id="JAPWTJ010000700">
    <property type="protein sequence ID" value="KAJ8976284.1"/>
    <property type="molecule type" value="Genomic_DNA"/>
</dbReference>
<protein>
    <recommendedName>
        <fullName evidence="4">Protein hunchback</fullName>
    </recommendedName>
</protein>
<name>A0ABQ9JFC5_9CUCU</name>